<dbReference type="OrthoDB" id="9781391at2"/>
<evidence type="ECO:0000256" key="11">
    <source>
        <dbReference type="ARBA" id="ARBA00031350"/>
    </source>
</evidence>
<dbReference type="GO" id="GO:0004719">
    <property type="term" value="F:protein-L-isoaspartate (D-aspartate) O-methyltransferase activity"/>
    <property type="evidence" value="ECO:0007669"/>
    <property type="project" value="UniProtKB-EC"/>
</dbReference>
<evidence type="ECO:0000256" key="7">
    <source>
        <dbReference type="ARBA" id="ARBA00022679"/>
    </source>
</evidence>
<proteinExistence type="inferred from homology"/>
<evidence type="ECO:0000256" key="5">
    <source>
        <dbReference type="ARBA" id="ARBA00022490"/>
    </source>
</evidence>
<keyword evidence="13" id="KW-1185">Reference proteome</keyword>
<evidence type="ECO:0000256" key="3">
    <source>
        <dbReference type="ARBA" id="ARBA00011890"/>
    </source>
</evidence>
<evidence type="ECO:0000256" key="4">
    <source>
        <dbReference type="ARBA" id="ARBA00013346"/>
    </source>
</evidence>
<gene>
    <name evidence="12" type="ORF">A4R35_09750</name>
</gene>
<protein>
    <recommendedName>
        <fullName evidence="4">Protein-L-isoaspartate O-methyltransferase</fullName>
        <ecNumber evidence="3">2.1.1.77</ecNumber>
    </recommendedName>
    <alternativeName>
        <fullName evidence="11">L-isoaspartyl protein carboxyl methyltransferase</fullName>
    </alternativeName>
    <alternativeName>
        <fullName evidence="9">Protein L-isoaspartyl methyltransferase</fullName>
    </alternativeName>
    <alternativeName>
        <fullName evidence="10">Protein-beta-aspartate methyltransferase</fullName>
    </alternativeName>
</protein>
<organism evidence="12 13">
    <name type="scientific">Thermogemmatispora tikiterensis</name>
    <dbReference type="NCBI Taxonomy" id="1825093"/>
    <lineage>
        <taxon>Bacteria</taxon>
        <taxon>Bacillati</taxon>
        <taxon>Chloroflexota</taxon>
        <taxon>Ktedonobacteria</taxon>
        <taxon>Thermogemmatisporales</taxon>
        <taxon>Thermogemmatisporaceae</taxon>
        <taxon>Thermogemmatispora</taxon>
    </lineage>
</organism>
<accession>A0A328VFV0</accession>
<sequence>MTEETGAAGWRHWAERLAAAVQAQPFPVAPAVLEALTQVPRHRLVPLLWDHEAGSRSWQPVWPAEGDEIAWYERVYQDRPLVTRVDARGRTLSSSSQPSLVARMLTELVVEPGQRVLEIGTGSGYQTALLCRLTGDARLVTSLEIDAETLQAAASALQALGLEPHLRQADGRAGCPAHAPYDRIIVTASSDGVCRAWLEQLAPGGRLVAVLQPGQAPLGGVLVAQREQGGLRLRGRLRFPAAFMPLRRAAGYADRPPRPAGKSWPRWAQFRGELEWPVTPQELQQDPWRLFWLYARLPDVQCWQEQRQGRRWLAWWLAKQPRGLVCWSRAGSDQEAMVEIELRGVPEEAAKSWQRLQEAWELWRRWQPGLEQYRLEADEQGQRLWAETAGGWLIARATSWAEEEPGHWQAMPACLGGT</sequence>
<comment type="similarity">
    <text evidence="2">Belongs to the methyltransferase superfamily. L-isoaspartyl/D-aspartyl protein methyltransferase family.</text>
</comment>
<dbReference type="GO" id="GO:0032259">
    <property type="term" value="P:methylation"/>
    <property type="evidence" value="ECO:0007669"/>
    <property type="project" value="UniProtKB-KW"/>
</dbReference>
<dbReference type="RefSeq" id="WP_112428881.1">
    <property type="nucleotide sequence ID" value="NZ_MCIF01000002.1"/>
</dbReference>
<dbReference type="InterPro" id="IPR029063">
    <property type="entry name" value="SAM-dependent_MTases_sf"/>
</dbReference>
<dbReference type="SUPFAM" id="SSF53335">
    <property type="entry name" value="S-adenosyl-L-methionine-dependent methyltransferases"/>
    <property type="match status" value="1"/>
</dbReference>
<keyword evidence="7" id="KW-0808">Transferase</keyword>
<evidence type="ECO:0000256" key="9">
    <source>
        <dbReference type="ARBA" id="ARBA00030757"/>
    </source>
</evidence>
<dbReference type="AlphaFoldDB" id="A0A328VFV0"/>
<evidence type="ECO:0000313" key="12">
    <source>
        <dbReference type="EMBL" id="RAQ95819.1"/>
    </source>
</evidence>
<evidence type="ECO:0000256" key="1">
    <source>
        <dbReference type="ARBA" id="ARBA00004496"/>
    </source>
</evidence>
<evidence type="ECO:0000256" key="8">
    <source>
        <dbReference type="ARBA" id="ARBA00022691"/>
    </source>
</evidence>
<keyword evidence="6" id="KW-0489">Methyltransferase</keyword>
<dbReference type="CDD" id="cd02440">
    <property type="entry name" value="AdoMet_MTases"/>
    <property type="match status" value="1"/>
</dbReference>
<evidence type="ECO:0000313" key="13">
    <source>
        <dbReference type="Proteomes" id="UP000248706"/>
    </source>
</evidence>
<evidence type="ECO:0000256" key="10">
    <source>
        <dbReference type="ARBA" id="ARBA00031323"/>
    </source>
</evidence>
<comment type="caution">
    <text evidence="12">The sequence shown here is derived from an EMBL/GenBank/DDBJ whole genome shotgun (WGS) entry which is preliminary data.</text>
</comment>
<dbReference type="EC" id="2.1.1.77" evidence="3"/>
<comment type="subcellular location">
    <subcellularLocation>
        <location evidence="1">Cytoplasm</location>
    </subcellularLocation>
</comment>
<dbReference type="Gene3D" id="3.40.50.150">
    <property type="entry name" value="Vaccinia Virus protein VP39"/>
    <property type="match status" value="1"/>
</dbReference>
<dbReference type="EMBL" id="MCIF01000002">
    <property type="protein sequence ID" value="RAQ95819.1"/>
    <property type="molecule type" value="Genomic_DNA"/>
</dbReference>
<dbReference type="GO" id="GO:0005737">
    <property type="term" value="C:cytoplasm"/>
    <property type="evidence" value="ECO:0007669"/>
    <property type="project" value="UniProtKB-SubCell"/>
</dbReference>
<reference evidence="12 13" key="1">
    <citation type="submission" date="2016-08" db="EMBL/GenBank/DDBJ databases">
        <title>Analysis of Carbohydrate Active Enzymes in Thermogemmatispora T81 Reveals Carbohydrate Degradation Ability.</title>
        <authorList>
            <person name="Tomazini A."/>
            <person name="Lal S."/>
            <person name="Stott M."/>
            <person name="Henrissat B."/>
            <person name="Polikarpov I."/>
            <person name="Sparling R."/>
            <person name="Levin D.B."/>
        </authorList>
    </citation>
    <scope>NUCLEOTIDE SEQUENCE [LARGE SCALE GENOMIC DNA]</scope>
    <source>
        <strain evidence="12 13">T81</strain>
    </source>
</reference>
<evidence type="ECO:0000256" key="6">
    <source>
        <dbReference type="ARBA" id="ARBA00022603"/>
    </source>
</evidence>
<keyword evidence="8" id="KW-0949">S-adenosyl-L-methionine</keyword>
<dbReference type="Proteomes" id="UP000248706">
    <property type="component" value="Unassembled WGS sequence"/>
</dbReference>
<dbReference type="InterPro" id="IPR000682">
    <property type="entry name" value="PCMT"/>
</dbReference>
<dbReference type="PANTHER" id="PTHR11579:SF0">
    <property type="entry name" value="PROTEIN-L-ISOASPARTATE(D-ASPARTATE) O-METHYLTRANSFERASE"/>
    <property type="match status" value="1"/>
</dbReference>
<keyword evidence="5" id="KW-0963">Cytoplasm</keyword>
<dbReference type="PANTHER" id="PTHR11579">
    <property type="entry name" value="PROTEIN-L-ISOASPARTATE O-METHYLTRANSFERASE"/>
    <property type="match status" value="1"/>
</dbReference>
<evidence type="ECO:0000256" key="2">
    <source>
        <dbReference type="ARBA" id="ARBA00005369"/>
    </source>
</evidence>
<dbReference type="Pfam" id="PF01135">
    <property type="entry name" value="PCMT"/>
    <property type="match status" value="1"/>
</dbReference>
<name>A0A328VFV0_9CHLR</name>